<keyword evidence="18" id="KW-1185">Reference proteome</keyword>
<evidence type="ECO:0000256" key="4">
    <source>
        <dbReference type="ARBA" id="ARBA00004922"/>
    </source>
</evidence>
<comment type="cofactor">
    <cofactor evidence="2">
        <name>Mg(2+)</name>
        <dbReference type="ChEBI" id="CHEBI:18420"/>
    </cofactor>
</comment>
<evidence type="ECO:0000313" key="17">
    <source>
        <dbReference type="EMBL" id="KJU83743.1"/>
    </source>
</evidence>
<organism evidence="17 18">
    <name type="scientific">Candidatus Magnetobacterium bavaricum</name>
    <dbReference type="NCBI Taxonomy" id="29290"/>
    <lineage>
        <taxon>Bacteria</taxon>
        <taxon>Pseudomonadati</taxon>
        <taxon>Nitrospirota</taxon>
        <taxon>Thermodesulfovibrionia</taxon>
        <taxon>Thermodesulfovibrionales</taxon>
        <taxon>Candidatus Magnetobacteriaceae</taxon>
        <taxon>Candidatus Magnetobacterium</taxon>
    </lineage>
</organism>
<dbReference type="PANTHER" id="PTHR13872">
    <property type="entry name" value="DOLICHYL-DIPHOSPHOOLIGOSACCHARIDE--PROTEIN GLYCOSYLTRANSFERASE SUBUNIT"/>
    <property type="match status" value="1"/>
</dbReference>
<keyword evidence="6 17" id="KW-0328">Glycosyltransferase</keyword>
<protein>
    <submittedName>
        <fullName evidence="17">Oligosaccharyl transferase stt3 subunit</fullName>
        <ecNumber evidence="17">2.4.99.18</ecNumber>
    </submittedName>
</protein>
<dbReference type="AlphaFoldDB" id="A0A0F3GSS3"/>
<dbReference type="EMBL" id="LACI01001748">
    <property type="protein sequence ID" value="KJU83743.1"/>
    <property type="molecule type" value="Genomic_DNA"/>
</dbReference>
<accession>A0A0F3GSS3</accession>
<evidence type="ECO:0000259" key="16">
    <source>
        <dbReference type="Pfam" id="PF21436"/>
    </source>
</evidence>
<feature type="domain" description="STT3/PglB/AglB core" evidence="16">
    <location>
        <begin position="482"/>
        <end position="533"/>
    </location>
</feature>
<evidence type="ECO:0000256" key="13">
    <source>
        <dbReference type="ARBA" id="ARBA00023211"/>
    </source>
</evidence>
<dbReference type="GO" id="GO:0012505">
    <property type="term" value="C:endomembrane system"/>
    <property type="evidence" value="ECO:0007669"/>
    <property type="project" value="UniProtKB-SubCell"/>
</dbReference>
<feature type="transmembrane region" description="Helical" evidence="14">
    <location>
        <begin position="348"/>
        <end position="370"/>
    </location>
</feature>
<evidence type="ECO:0000256" key="8">
    <source>
        <dbReference type="ARBA" id="ARBA00022692"/>
    </source>
</evidence>
<dbReference type="Pfam" id="PF21436">
    <property type="entry name" value="STT3-PglB_core"/>
    <property type="match status" value="1"/>
</dbReference>
<feature type="transmembrane region" description="Helical" evidence="14">
    <location>
        <begin position="434"/>
        <end position="450"/>
    </location>
</feature>
<proteinExistence type="inferred from homology"/>
<evidence type="ECO:0000256" key="2">
    <source>
        <dbReference type="ARBA" id="ARBA00001946"/>
    </source>
</evidence>
<evidence type="ECO:0000256" key="3">
    <source>
        <dbReference type="ARBA" id="ARBA00004127"/>
    </source>
</evidence>
<keyword evidence="8 14" id="KW-0812">Transmembrane</keyword>
<keyword evidence="12 14" id="KW-0472">Membrane</keyword>
<comment type="pathway">
    <text evidence="4">Protein modification; protein glycosylation.</text>
</comment>
<dbReference type="InterPro" id="IPR003674">
    <property type="entry name" value="Oligo_trans_STT3"/>
</dbReference>
<dbReference type="GO" id="GO:0016020">
    <property type="term" value="C:membrane"/>
    <property type="evidence" value="ECO:0007669"/>
    <property type="project" value="InterPro"/>
</dbReference>
<dbReference type="EC" id="2.4.99.18" evidence="17"/>
<evidence type="ECO:0000259" key="15">
    <source>
        <dbReference type="Pfam" id="PF02516"/>
    </source>
</evidence>
<feature type="transmembrane region" description="Helical" evidence="14">
    <location>
        <begin position="245"/>
        <end position="264"/>
    </location>
</feature>
<sequence>MAIVLCMAAVTAVRLHQYGKWKDAPANYFVNDTPIATTLDAFYWVRLARQYKAGTYSKDSADTLRNYPDGIPNPARLPLLCIMIAKLSEFFDDNLYVTGVYLIMFLSGLFLIPFMVYFSRSGYPAAGIVGGLIGSFSSVYFSRSSVGWIDTDTLNLFFPFLTSLFILLASNVAHKRYTYAYCALTGVTLFVFSYWYTSWHFFIAYLITLVISLLVNKTPAKDILIGTVIFLLISVPGVFGDKLPVVFLIAAFVAAGVMAFVYSTDAVNNKWIKWAITAVVIAALLYQATTIDRATATGLISNARTFVSTYILRNLSDDQPSLNQPTRLSTGVASVAIREVIREPLPDILSYILTNQILSVVGLVLLLLFAVLNVKKTIPLAPVIFVGLMSLLGSSRFVMYLAPLVGVGYGYALTVGSGFVLEKLHVKRPLLKELLPYALALAFVFFALILKQTSYDYVPSPSITPETYSNFLYMKDRLPHNSVILSWWDNGYAIEDLTKTATFIDGGAQRGNKTYLISHAITSKSQVELYNVISLLNGNGSSVTPEAVLDGSAINSVLDGVKNDRLYLLFTRDMILKFAWIYSIRGVDPVRHSPRSELALVYLQCNTFVNNVYGCNKYQVDMSRGIVNDTYPIKKAIYIREGAIIQQVDYPRNDGMYLQLFVRDRNVFALYLLNEEVYASNFNQMYVLGKYDKDLYEEVYNNFPVLRLFKVKQDVGKK</sequence>
<feature type="transmembrane region" description="Helical" evidence="14">
    <location>
        <begin position="223"/>
        <end position="239"/>
    </location>
</feature>
<feature type="transmembrane region" description="Helical" evidence="14">
    <location>
        <begin position="377"/>
        <end position="394"/>
    </location>
</feature>
<keyword evidence="11 14" id="KW-1133">Transmembrane helix</keyword>
<evidence type="ECO:0000256" key="11">
    <source>
        <dbReference type="ARBA" id="ARBA00022989"/>
    </source>
</evidence>
<keyword evidence="10" id="KW-0460">Magnesium</keyword>
<feature type="domain" description="Oligosaccharyl transferase STT3 N-terminal" evidence="15">
    <location>
        <begin position="33"/>
        <end position="413"/>
    </location>
</feature>
<feature type="transmembrane region" description="Helical" evidence="14">
    <location>
        <begin position="271"/>
        <end position="289"/>
    </location>
</feature>
<feature type="transmembrane region" description="Helical" evidence="14">
    <location>
        <begin position="201"/>
        <end position="216"/>
    </location>
</feature>
<dbReference type="InterPro" id="IPR048999">
    <property type="entry name" value="STT3-PglB_core"/>
</dbReference>
<feature type="transmembrane region" description="Helical" evidence="14">
    <location>
        <begin position="95"/>
        <end position="116"/>
    </location>
</feature>
<feature type="transmembrane region" description="Helical" evidence="14">
    <location>
        <begin position="400"/>
        <end position="422"/>
    </location>
</feature>
<comment type="cofactor">
    <cofactor evidence="1">
        <name>Mn(2+)</name>
        <dbReference type="ChEBI" id="CHEBI:29035"/>
    </cofactor>
</comment>
<dbReference type="Proteomes" id="UP000033423">
    <property type="component" value="Unassembled WGS sequence"/>
</dbReference>
<evidence type="ECO:0000256" key="10">
    <source>
        <dbReference type="ARBA" id="ARBA00022842"/>
    </source>
</evidence>
<name>A0A0F3GSS3_9BACT</name>
<evidence type="ECO:0000256" key="6">
    <source>
        <dbReference type="ARBA" id="ARBA00022676"/>
    </source>
</evidence>
<dbReference type="GO" id="GO:0004579">
    <property type="term" value="F:dolichyl-diphosphooligosaccharide-protein glycotransferase activity"/>
    <property type="evidence" value="ECO:0007669"/>
    <property type="project" value="UniProtKB-EC"/>
</dbReference>
<comment type="caution">
    <text evidence="17">The sequence shown here is derived from an EMBL/GenBank/DDBJ whole genome shotgun (WGS) entry which is preliminary data.</text>
</comment>
<keyword evidence="13" id="KW-0464">Manganese</keyword>
<dbReference type="Gene3D" id="3.40.1380.40">
    <property type="match status" value="1"/>
</dbReference>
<evidence type="ECO:0000313" key="18">
    <source>
        <dbReference type="Proteomes" id="UP000033423"/>
    </source>
</evidence>
<evidence type="ECO:0000256" key="14">
    <source>
        <dbReference type="SAM" id="Phobius"/>
    </source>
</evidence>
<evidence type="ECO:0000256" key="7">
    <source>
        <dbReference type="ARBA" id="ARBA00022679"/>
    </source>
</evidence>
<feature type="transmembrane region" description="Helical" evidence="14">
    <location>
        <begin position="123"/>
        <end position="141"/>
    </location>
</feature>
<evidence type="ECO:0000256" key="5">
    <source>
        <dbReference type="ARBA" id="ARBA00010810"/>
    </source>
</evidence>
<feature type="transmembrane region" description="Helical" evidence="14">
    <location>
        <begin position="153"/>
        <end position="170"/>
    </location>
</feature>
<comment type="subcellular location">
    <subcellularLocation>
        <location evidence="3">Endomembrane system</location>
        <topology evidence="3">Multi-pass membrane protein</topology>
    </subcellularLocation>
</comment>
<evidence type="ECO:0000256" key="1">
    <source>
        <dbReference type="ARBA" id="ARBA00001936"/>
    </source>
</evidence>
<gene>
    <name evidence="17" type="ORF">MBAV_004067</name>
</gene>
<evidence type="ECO:0000256" key="9">
    <source>
        <dbReference type="ARBA" id="ARBA00022723"/>
    </source>
</evidence>
<reference evidence="17 18" key="1">
    <citation type="submission" date="2015-02" db="EMBL/GenBank/DDBJ databases">
        <title>Single-cell genomics of uncultivated deep-branching MTB reveals a conserved set of magnetosome genes.</title>
        <authorList>
            <person name="Kolinko S."/>
            <person name="Richter M."/>
            <person name="Glockner F.O."/>
            <person name="Brachmann A."/>
            <person name="Schuler D."/>
        </authorList>
    </citation>
    <scope>NUCLEOTIDE SEQUENCE [LARGE SCALE GENOMIC DNA]</scope>
    <source>
        <strain evidence="17">TM-1</strain>
    </source>
</reference>
<dbReference type="InterPro" id="IPR048307">
    <property type="entry name" value="STT3_N"/>
</dbReference>
<comment type="similarity">
    <text evidence="5">Belongs to the STT3 family.</text>
</comment>
<evidence type="ECO:0000256" key="12">
    <source>
        <dbReference type="ARBA" id="ARBA00023136"/>
    </source>
</evidence>
<dbReference type="UniPathway" id="UPA00378"/>
<dbReference type="GO" id="GO:0046872">
    <property type="term" value="F:metal ion binding"/>
    <property type="evidence" value="ECO:0007669"/>
    <property type="project" value="UniProtKB-KW"/>
</dbReference>
<keyword evidence="9" id="KW-0479">Metal-binding</keyword>
<keyword evidence="7 17" id="KW-0808">Transferase</keyword>
<dbReference type="PANTHER" id="PTHR13872:SF1">
    <property type="entry name" value="DOLICHYL-DIPHOSPHOOLIGOSACCHARIDE--PROTEIN GLYCOSYLTRANSFERASE SUBUNIT STT3B"/>
    <property type="match status" value="1"/>
</dbReference>
<dbReference type="Pfam" id="PF02516">
    <property type="entry name" value="STT3"/>
    <property type="match status" value="1"/>
</dbReference>